<dbReference type="EMBL" id="JBEPMY010000001">
    <property type="protein sequence ID" value="MET3752692.1"/>
    <property type="molecule type" value="Genomic_DNA"/>
</dbReference>
<accession>A0ABV2M893</accession>
<dbReference type="NCBIfam" id="TIGR01965">
    <property type="entry name" value="VCBS_repeat"/>
    <property type="match status" value="2"/>
</dbReference>
<keyword evidence="2" id="KW-1185">Reference proteome</keyword>
<evidence type="ECO:0000313" key="1">
    <source>
        <dbReference type="EMBL" id="MET3752692.1"/>
    </source>
</evidence>
<evidence type="ECO:0000313" key="2">
    <source>
        <dbReference type="Proteomes" id="UP001549077"/>
    </source>
</evidence>
<protein>
    <submittedName>
        <fullName evidence="1">Autoaggregation protein RapA/B/C</fullName>
    </submittedName>
</protein>
<reference evidence="1 2" key="1">
    <citation type="submission" date="2024-06" db="EMBL/GenBank/DDBJ databases">
        <title>Genomic Encyclopedia of Type Strains, Phase IV (KMG-IV): sequencing the most valuable type-strain genomes for metagenomic binning, comparative biology and taxonomic classification.</title>
        <authorList>
            <person name="Goeker M."/>
        </authorList>
    </citation>
    <scope>NUCLEOTIDE SEQUENCE [LARGE SCALE GENOMIC DNA]</scope>
    <source>
        <strain evidence="1 2">DSM 29288</strain>
    </source>
</reference>
<dbReference type="InterPro" id="IPR010221">
    <property type="entry name" value="VCBS_dom"/>
</dbReference>
<gene>
    <name evidence="1" type="ORF">ABID08_000031</name>
</gene>
<name>A0ABV2M893_9HYPH</name>
<sequence length="247" mass="26342">MTGEDQFQGERHMAVHATDDSATFLETDVISGNLLSNDTSDGNLFLRAFDQQGVGAKQPGQVTTIQGDYGTFYVKADGSYTYVLSDAAKIGFSNGELLQEKVSYKISDGAGHTDVGLFTLNIQGVTQIKPVAVDDTYDFTEGQPIGGNVLDNDIAGDNGKMFLRQFLSTKVDAATDAVTDVAGTYGTFHVKSDGTFTYDLTADLDAGVTYTEVLRYYKISDGEGHTDTAKVTLNILGTDAHPDGVGV</sequence>
<organism evidence="1 2">
    <name type="scientific">Rhizobium binae</name>
    <dbReference type="NCBI Taxonomy" id="1138190"/>
    <lineage>
        <taxon>Bacteria</taxon>
        <taxon>Pseudomonadati</taxon>
        <taxon>Pseudomonadota</taxon>
        <taxon>Alphaproteobacteria</taxon>
        <taxon>Hyphomicrobiales</taxon>
        <taxon>Rhizobiaceae</taxon>
        <taxon>Rhizobium/Agrobacterium group</taxon>
        <taxon>Rhizobium</taxon>
    </lineage>
</organism>
<comment type="caution">
    <text evidence="1">The sequence shown here is derived from an EMBL/GenBank/DDBJ whole genome shotgun (WGS) entry which is preliminary data.</text>
</comment>
<dbReference type="Proteomes" id="UP001549077">
    <property type="component" value="Unassembled WGS sequence"/>
</dbReference>
<dbReference type="Pfam" id="PF17963">
    <property type="entry name" value="Big_9"/>
    <property type="match status" value="2"/>
</dbReference>
<proteinExistence type="predicted"/>